<reference evidence="2" key="1">
    <citation type="submission" date="2020-01" db="EMBL/GenBank/DDBJ databases">
        <authorList>
            <consortium name="DOE Joint Genome Institute"/>
            <person name="Haridas S."/>
            <person name="Albert R."/>
            <person name="Binder M."/>
            <person name="Bloem J."/>
            <person name="Labutti K."/>
            <person name="Salamov A."/>
            <person name="Andreopoulos B."/>
            <person name="Baker S.E."/>
            <person name="Barry K."/>
            <person name="Bills G."/>
            <person name="Bluhm B.H."/>
            <person name="Cannon C."/>
            <person name="Castanera R."/>
            <person name="Culley D.E."/>
            <person name="Daum C."/>
            <person name="Ezra D."/>
            <person name="Gonzalez J.B."/>
            <person name="Henrissat B."/>
            <person name="Kuo A."/>
            <person name="Liang C."/>
            <person name="Lipzen A."/>
            <person name="Lutzoni F."/>
            <person name="Magnuson J."/>
            <person name="Mondo S."/>
            <person name="Nolan M."/>
            <person name="Ohm R."/>
            <person name="Pangilinan J."/>
            <person name="Park H.-J."/>
            <person name="Ramirez L."/>
            <person name="Alfaro M."/>
            <person name="Sun H."/>
            <person name="Tritt A."/>
            <person name="Yoshinaga Y."/>
            <person name="Zwiers L.-H."/>
            <person name="Turgeon B.G."/>
            <person name="Goodwin S.B."/>
            <person name="Spatafora J.W."/>
            <person name="Crous P.W."/>
            <person name="Grigoriev I.V."/>
        </authorList>
    </citation>
    <scope>NUCLEOTIDE SEQUENCE</scope>
    <source>
        <strain evidence="2">P77</strain>
    </source>
</reference>
<proteinExistence type="predicted"/>
<keyword evidence="1" id="KW-0732">Signal</keyword>
<sequence>MQMSAWMSATALSILLPLRSLTGTSSRFQCAYSSASAEATRHYPFLSRILQRQGRPFHAQLRHGSCVTHLLRTGIQSLSNPYSTGSVRTRVPVAGFVPTRRGAIALRHSGHRRLSTPGPWVLASWTCAASTVVVEEQAGSYYYSDPSLTTTSFFLQQIGMYDACGGPPYHPLAGSMRSPAASR</sequence>
<feature type="signal peptide" evidence="1">
    <location>
        <begin position="1"/>
        <end position="26"/>
    </location>
</feature>
<gene>
    <name evidence="2" type="ORF">BDW02DRAFT_581536</name>
</gene>
<accession>A0A6A5K7R4</accession>
<evidence type="ECO:0000313" key="2">
    <source>
        <dbReference type="EMBL" id="KAF1832086.1"/>
    </source>
</evidence>
<feature type="chain" id="PRO_5025597568" description="Secreted protein" evidence="1">
    <location>
        <begin position="27"/>
        <end position="183"/>
    </location>
</feature>
<evidence type="ECO:0000256" key="1">
    <source>
        <dbReference type="SAM" id="SignalP"/>
    </source>
</evidence>
<keyword evidence="3" id="KW-1185">Reference proteome</keyword>
<evidence type="ECO:0000313" key="3">
    <source>
        <dbReference type="Proteomes" id="UP000800040"/>
    </source>
</evidence>
<protein>
    <recommendedName>
        <fullName evidence="4">Secreted protein</fullName>
    </recommendedName>
</protein>
<evidence type="ECO:0008006" key="4">
    <source>
        <dbReference type="Google" id="ProtNLM"/>
    </source>
</evidence>
<dbReference type="AlphaFoldDB" id="A0A6A5K7R4"/>
<name>A0A6A5K7R4_9PLEO</name>
<organism evidence="2 3">
    <name type="scientific">Decorospora gaudefroyi</name>
    <dbReference type="NCBI Taxonomy" id="184978"/>
    <lineage>
        <taxon>Eukaryota</taxon>
        <taxon>Fungi</taxon>
        <taxon>Dikarya</taxon>
        <taxon>Ascomycota</taxon>
        <taxon>Pezizomycotina</taxon>
        <taxon>Dothideomycetes</taxon>
        <taxon>Pleosporomycetidae</taxon>
        <taxon>Pleosporales</taxon>
        <taxon>Pleosporineae</taxon>
        <taxon>Pleosporaceae</taxon>
        <taxon>Decorospora</taxon>
    </lineage>
</organism>
<dbReference type="Proteomes" id="UP000800040">
    <property type="component" value="Unassembled WGS sequence"/>
</dbReference>
<dbReference type="EMBL" id="ML975347">
    <property type="protein sequence ID" value="KAF1832086.1"/>
    <property type="molecule type" value="Genomic_DNA"/>
</dbReference>